<organism evidence="1">
    <name type="scientific">Candidatus Improbicoccus pseudotrichonymphae</name>
    <dbReference type="NCBI Taxonomy" id="3033792"/>
    <lineage>
        <taxon>Bacteria</taxon>
        <taxon>Bacillati</taxon>
        <taxon>Bacillota</taxon>
        <taxon>Clostridia</taxon>
        <taxon>Candidatus Improbicoccus</taxon>
    </lineage>
</organism>
<dbReference type="EMBL" id="AP027924">
    <property type="protein sequence ID" value="BED91583.1"/>
    <property type="molecule type" value="Genomic_DNA"/>
</dbReference>
<dbReference type="Proteomes" id="UP001337580">
    <property type="component" value="Chromosome"/>
</dbReference>
<proteinExistence type="predicted"/>
<reference evidence="1" key="1">
    <citation type="journal article" date="2023" name="ISME J.">
        <title>Emergence of putative energy parasites within Clostridia revealed by genome analysis of a novel endosymbiotic clade.</title>
        <authorList>
            <person name="Takahashi K."/>
            <person name="Kuwahara H."/>
            <person name="Horikawa Y."/>
            <person name="Izawa K."/>
            <person name="Kato D."/>
            <person name="Inagaki T."/>
            <person name="Yuki M."/>
            <person name="Ohkuma M."/>
            <person name="Hongoh Y."/>
        </authorList>
    </citation>
    <scope>NUCLEOTIDE SEQUENCE</scope>
    <source>
        <strain evidence="1">CfP3-15</strain>
    </source>
</reference>
<evidence type="ECO:0000313" key="1">
    <source>
        <dbReference type="EMBL" id="BED91583.1"/>
    </source>
</evidence>
<sequence length="157" mass="18240">MLLALGKIFLENFNEKNNDLIDKVIKAIEDIKSPGESTKVQNKIPLKRYVTYIQPSKIPILKPRKNKIKNIMNGPKKDRAEKIRKKAKKSNVNIEDKKTFKLKPDVLSIKFFINISFIFSKTSVEKKPTENEPNIIPKNKMTIKIIFILLWNTSVFI</sequence>
<gene>
    <name evidence="1" type="ORF">CfP315_0084</name>
</gene>
<dbReference type="AlphaFoldDB" id="A0AA48I7N0"/>
<name>A0AA48I7N0_9FIRM</name>
<protein>
    <submittedName>
        <fullName evidence="1">Uncharacterized protein</fullName>
    </submittedName>
</protein>
<accession>A0AA48I7N0</accession>
<dbReference type="KEGG" id="ips:CfP315_0084"/>